<accession>Q6IDZ5</accession>
<comment type="subcellular location">
    <subcellularLocation>
        <location evidence="1">Nucleus</location>
    </subcellularLocation>
</comment>
<evidence type="ECO:0000256" key="5">
    <source>
        <dbReference type="ARBA" id="ARBA00023242"/>
    </source>
</evidence>
<dbReference type="VEuPathDB" id="VectorBase:AGAP003439"/>
<dbReference type="GO" id="GO:0008270">
    <property type="term" value="F:zinc ion binding"/>
    <property type="evidence" value="ECO:0007669"/>
    <property type="project" value="UniProtKB-KW"/>
</dbReference>
<evidence type="ECO:0000256" key="4">
    <source>
        <dbReference type="ARBA" id="ARBA00022833"/>
    </source>
</evidence>
<proteinExistence type="predicted"/>
<dbReference type="Pfam" id="PF00651">
    <property type="entry name" value="BTB"/>
    <property type="match status" value="1"/>
</dbReference>
<feature type="compositionally biased region" description="Polar residues" evidence="6">
    <location>
        <begin position="222"/>
        <end position="238"/>
    </location>
</feature>
<evidence type="ECO:0000256" key="6">
    <source>
        <dbReference type="SAM" id="MobiDB-lite"/>
    </source>
</evidence>
<evidence type="ECO:0000313" key="8">
    <source>
        <dbReference type="EMBL" id="CAE54318.1"/>
    </source>
</evidence>
<dbReference type="PANTHER" id="PTHR23110:SF92">
    <property type="entry name" value="MODIFIER OF MDG4"/>
    <property type="match status" value="1"/>
</dbReference>
<feature type="domain" description="BTB" evidence="7">
    <location>
        <begin position="32"/>
        <end position="98"/>
    </location>
</feature>
<dbReference type="InterPro" id="IPR051095">
    <property type="entry name" value="Dros_DevTransReg"/>
</dbReference>
<keyword evidence="5" id="KW-0539">Nucleus</keyword>
<evidence type="ECO:0000256" key="3">
    <source>
        <dbReference type="ARBA" id="ARBA00022771"/>
    </source>
</evidence>
<gene>
    <name evidence="8" type="primary">mod(mdg4)</name>
</gene>
<feature type="compositionally biased region" description="Polar residues" evidence="6">
    <location>
        <begin position="192"/>
        <end position="215"/>
    </location>
</feature>
<dbReference type="AlphaFoldDB" id="Q6IDZ5"/>
<feature type="region of interest" description="Disordered" evidence="6">
    <location>
        <begin position="192"/>
        <end position="238"/>
    </location>
</feature>
<feature type="compositionally biased region" description="Basic and acidic residues" evidence="6">
    <location>
        <begin position="294"/>
        <end position="304"/>
    </location>
</feature>
<protein>
    <submittedName>
        <fullName evidence="8">Mod(Mdg4)-h55.7a</fullName>
    </submittedName>
</protein>
<dbReference type="PANTHER" id="PTHR23110">
    <property type="entry name" value="BTB DOMAIN TRANSCRIPTION FACTOR"/>
    <property type="match status" value="1"/>
</dbReference>
<dbReference type="CDD" id="cd18315">
    <property type="entry name" value="BTB_POZ_BAB-like"/>
    <property type="match status" value="1"/>
</dbReference>
<dbReference type="InterPro" id="IPR007588">
    <property type="entry name" value="Znf_FLYWCH"/>
</dbReference>
<dbReference type="SMART" id="SM00225">
    <property type="entry name" value="BTB"/>
    <property type="match status" value="1"/>
</dbReference>
<sequence length="463" mass="51016">MADDEQFSLCWNNFNSNLSAGFHESLQRGDLVDVTLAAEGHLVKAHRLILSVCSPYFRKMFTQVPVNQHAFIFLKDVSHSALQDLIQFMYCGEVNVKQDALPAFISTAEALQIKGLTETGDSAPTHQSPAKEEPAAAAAVPVTTATISTATIPASPASQRAKVQRNRIQSYKLESEESGDDKVVHIQATTSHHVSAQSNLSSQKRTMPQRGLQSHASKRTKMSISASSDGLDTSDSTPAQVQTVQTVQIVKQIPAQVIEPEYIELPIESINPKAEPDYTDETAEIETVDAETEQEQKLSEHDQGDADDDGNYVEDDTYGDMAMGKYEESYLTEGEEGAKPGVSGFVDSYTSDGGNATEISTQDVICPTSKSRIRPVCSLLDEMKPMPKVWYTTPLTFVVNRRGTQNLHFRGYVYVRKTTHHRTMNWVCCKGATKLGNCKARVSTEGDSKIRFGAQRHNHKPLK</sequence>
<evidence type="ECO:0000259" key="7">
    <source>
        <dbReference type="PROSITE" id="PS50097"/>
    </source>
</evidence>
<dbReference type="InterPro" id="IPR011333">
    <property type="entry name" value="SKP1/BTB/POZ_sf"/>
</dbReference>
<evidence type="ECO:0000256" key="1">
    <source>
        <dbReference type="ARBA" id="ARBA00004123"/>
    </source>
</evidence>
<organism evidence="8">
    <name type="scientific">Anopheles gambiae</name>
    <name type="common">African malaria mosquito</name>
    <dbReference type="NCBI Taxonomy" id="7165"/>
    <lineage>
        <taxon>Eukaryota</taxon>
        <taxon>Metazoa</taxon>
        <taxon>Ecdysozoa</taxon>
        <taxon>Arthropoda</taxon>
        <taxon>Hexapoda</taxon>
        <taxon>Insecta</taxon>
        <taxon>Pterygota</taxon>
        <taxon>Neoptera</taxon>
        <taxon>Endopterygota</taxon>
        <taxon>Diptera</taxon>
        <taxon>Nematocera</taxon>
        <taxon>Culicoidea</taxon>
        <taxon>Culicidae</taxon>
        <taxon>Anophelinae</taxon>
        <taxon>Anopheles</taxon>
    </lineage>
</organism>
<dbReference type="SUPFAM" id="SSF54695">
    <property type="entry name" value="POZ domain"/>
    <property type="match status" value="1"/>
</dbReference>
<feature type="region of interest" description="Disordered" evidence="6">
    <location>
        <begin position="118"/>
        <end position="140"/>
    </location>
</feature>
<feature type="region of interest" description="Disordered" evidence="6">
    <location>
        <begin position="287"/>
        <end position="311"/>
    </location>
</feature>
<dbReference type="EMBL" id="BN000407">
    <property type="protein sequence ID" value="CAE54318.1"/>
    <property type="molecule type" value="Genomic_DNA"/>
</dbReference>
<name>Q6IDZ5_ANOGA</name>
<keyword evidence="3" id="KW-0863">Zinc-finger</keyword>
<dbReference type="GO" id="GO:0005634">
    <property type="term" value="C:nucleus"/>
    <property type="evidence" value="ECO:0007669"/>
    <property type="project" value="UniProtKB-SubCell"/>
</dbReference>
<dbReference type="Pfam" id="PF04500">
    <property type="entry name" value="FLYWCH"/>
    <property type="match status" value="1"/>
</dbReference>
<evidence type="ECO:0000256" key="2">
    <source>
        <dbReference type="ARBA" id="ARBA00022723"/>
    </source>
</evidence>
<dbReference type="FunFam" id="3.30.710.10:FF:000036">
    <property type="entry name" value="Mod(Mdg4), isoform H"/>
    <property type="match status" value="1"/>
</dbReference>
<keyword evidence="4" id="KW-0862">Zinc</keyword>
<dbReference type="PROSITE" id="PS50097">
    <property type="entry name" value="BTB"/>
    <property type="match status" value="1"/>
</dbReference>
<dbReference type="Gene3D" id="3.30.710.10">
    <property type="entry name" value="Potassium Channel Kv1.1, Chain A"/>
    <property type="match status" value="1"/>
</dbReference>
<dbReference type="InterPro" id="IPR000210">
    <property type="entry name" value="BTB/POZ_dom"/>
</dbReference>
<dbReference type="VEuPathDB" id="VectorBase:AGAMI1_006926"/>
<keyword evidence="2" id="KW-0479">Metal-binding</keyword>
<dbReference type="Gene3D" id="2.20.25.240">
    <property type="match status" value="1"/>
</dbReference>
<reference evidence="8" key="1">
    <citation type="journal article" date="2004" name="Gene">
        <title>Evolution of the trans-splicing Drosophila locus mod(mdg4) in several species of Diptera and Lepidoptera.</title>
        <authorList>
            <person name="Krauss V."/>
            <person name="Dorn R."/>
        </authorList>
    </citation>
    <scope>NUCLEOTIDE SEQUENCE</scope>
</reference>